<dbReference type="GO" id="GO:0016746">
    <property type="term" value="F:acyltransferase activity"/>
    <property type="evidence" value="ECO:0007669"/>
    <property type="project" value="UniProtKB-KW"/>
</dbReference>
<dbReference type="PROSITE" id="PS00101">
    <property type="entry name" value="HEXAPEP_TRANSFERASES"/>
    <property type="match status" value="1"/>
</dbReference>
<dbReference type="CDD" id="cd04647">
    <property type="entry name" value="LbH_MAT_like"/>
    <property type="match status" value="1"/>
</dbReference>
<dbReference type="InterPro" id="IPR011004">
    <property type="entry name" value="Trimer_LpxA-like_sf"/>
</dbReference>
<dbReference type="AlphaFoldDB" id="A0A330LND8"/>
<gene>
    <name evidence="4" type="ORF">MORIYA_0890</name>
</gene>
<evidence type="ECO:0000313" key="4">
    <source>
        <dbReference type="EMBL" id="SQD77368.1"/>
    </source>
</evidence>
<organism evidence="4 5">
    <name type="scientific">Moritella yayanosii</name>
    <dbReference type="NCBI Taxonomy" id="69539"/>
    <lineage>
        <taxon>Bacteria</taxon>
        <taxon>Pseudomonadati</taxon>
        <taxon>Pseudomonadota</taxon>
        <taxon>Gammaproteobacteria</taxon>
        <taxon>Alteromonadales</taxon>
        <taxon>Moritellaceae</taxon>
        <taxon>Moritella</taxon>
    </lineage>
</organism>
<dbReference type="Gene3D" id="2.160.10.10">
    <property type="entry name" value="Hexapeptide repeat proteins"/>
    <property type="match status" value="1"/>
</dbReference>
<keyword evidence="5" id="KW-1185">Reference proteome</keyword>
<name>A0A330LND8_9GAMM</name>
<keyword evidence="3" id="KW-0012">Acyltransferase</keyword>
<dbReference type="InterPro" id="IPR018357">
    <property type="entry name" value="Hexapep_transf_CS"/>
</dbReference>
<dbReference type="InterPro" id="IPR051159">
    <property type="entry name" value="Hexapeptide_acetyltransf"/>
</dbReference>
<evidence type="ECO:0000313" key="5">
    <source>
        <dbReference type="Proteomes" id="UP000250163"/>
    </source>
</evidence>
<protein>
    <submittedName>
        <fullName evidence="4">Acetyltransferase</fullName>
    </submittedName>
</protein>
<dbReference type="PANTHER" id="PTHR23416">
    <property type="entry name" value="SIALIC ACID SYNTHASE-RELATED"/>
    <property type="match status" value="1"/>
</dbReference>
<sequence>MDMLGTFKLWLKHDESKLAKTCHRCARGVMHFSIPVIPILHPLILRVHLFISQVFTNTVRIFYWTPLFKSRLLTRPRNLYLYSGMPLVLGHLTIEMGDNCRISGISTLSGRSMNGKASRLVIGNNVDINWQNNIAVGGNIIIEDNVRLAGRVFLAGYPGHPIDAQARADGLPDLDSQAGDIILKRDVWLATGVSVMAGVTIGEGTIVAAGSIVTRDLPAGVLAGGTPAKVIKSL</sequence>
<evidence type="ECO:0000256" key="1">
    <source>
        <dbReference type="ARBA" id="ARBA00022679"/>
    </source>
</evidence>
<evidence type="ECO:0000256" key="3">
    <source>
        <dbReference type="ARBA" id="ARBA00023315"/>
    </source>
</evidence>
<keyword evidence="2" id="KW-0677">Repeat</keyword>
<proteinExistence type="predicted"/>
<dbReference type="InterPro" id="IPR001451">
    <property type="entry name" value="Hexapep"/>
</dbReference>
<dbReference type="EMBL" id="LS483250">
    <property type="protein sequence ID" value="SQD77368.1"/>
    <property type="molecule type" value="Genomic_DNA"/>
</dbReference>
<dbReference type="OrthoDB" id="9815592at2"/>
<dbReference type="SUPFAM" id="SSF51161">
    <property type="entry name" value="Trimeric LpxA-like enzymes"/>
    <property type="match status" value="1"/>
</dbReference>
<accession>A0A330LND8</accession>
<evidence type="ECO:0000256" key="2">
    <source>
        <dbReference type="ARBA" id="ARBA00022737"/>
    </source>
</evidence>
<keyword evidence="1 4" id="KW-0808">Transferase</keyword>
<dbReference type="Pfam" id="PF00132">
    <property type="entry name" value="Hexapep"/>
    <property type="match status" value="1"/>
</dbReference>
<dbReference type="Proteomes" id="UP000250163">
    <property type="component" value="Chromosome MORIYA"/>
</dbReference>
<reference evidence="5" key="1">
    <citation type="submission" date="2018-05" db="EMBL/GenBank/DDBJ databases">
        <authorList>
            <person name="Cea G.-C."/>
            <person name="William W."/>
        </authorList>
    </citation>
    <scope>NUCLEOTIDE SEQUENCE [LARGE SCALE GENOMIC DNA]</scope>
    <source>
        <strain evidence="5">DB21MT 5</strain>
    </source>
</reference>
<dbReference type="KEGG" id="mya:MORIYA_0890"/>